<dbReference type="RefSeq" id="XP_007773070.1">
    <property type="nucleotide sequence ID" value="XM_007774880.1"/>
</dbReference>
<sequence>MTITYESLALAAFYYPAIDNHAHPFLTASQRSAFDFEGLISEAQGDALKDSVYTLACFRAAAELGNLYGMEEDDVSWEAVKEKRASLDYDELCAINMKPTGIQCILIDDGLGGVNELAESYSWHDRFTTSPTKRIVRVEVVAQNTLEQLVEQYNASPLSTDVLCDAFSSRFFESIKASAKDPEVAGFKSVACYRTGLDISLNCTSEEIQNAFAEATDGVRPGDKIRLSTKVLNDYLVRIVLEIAGQYKKPVQFHTGLGDNDIKLVKSSPAHMQPIIEAYPDTTFVLLHSSYPYTQDAGYLAAVYKNAYLDFGEIFPFLSGDGQRAVIRQVLELSPANKILWSTDGHWWPESFYLGVKQSREALYEVLAESVRREELTETQAVAIVQMALFENSNRIYGLGLQPNLSILG</sequence>
<dbReference type="InterPro" id="IPR032466">
    <property type="entry name" value="Metal_Hydrolase"/>
</dbReference>
<dbReference type="EMBL" id="JH711585">
    <property type="protein sequence ID" value="EIW76693.1"/>
    <property type="molecule type" value="Genomic_DNA"/>
</dbReference>
<comment type="caution">
    <text evidence="2">The sequence shown here is derived from an EMBL/GenBank/DDBJ whole genome shotgun (WGS) entry which is preliminary data.</text>
</comment>
<protein>
    <submittedName>
        <fullName evidence="2">Amidohydrolase 2</fullName>
    </submittedName>
</protein>
<dbReference type="SUPFAM" id="SSF51556">
    <property type="entry name" value="Metallo-dependent hydrolases"/>
    <property type="match status" value="1"/>
</dbReference>
<evidence type="ECO:0000313" key="3">
    <source>
        <dbReference type="Proteomes" id="UP000053558"/>
    </source>
</evidence>
<dbReference type="OrthoDB" id="3364440at2759"/>
<name>A0A5M3MCC0_CONPW</name>
<dbReference type="GeneID" id="19201345"/>
<feature type="domain" description="Amidohydrolase-related" evidence="1">
    <location>
        <begin position="238"/>
        <end position="362"/>
    </location>
</feature>
<accession>A0A5M3MCC0</accession>
<proteinExistence type="predicted"/>
<dbReference type="OMA" id="FAVRAHC"/>
<dbReference type="Gene3D" id="3.20.20.140">
    <property type="entry name" value="Metal-dependent hydrolases"/>
    <property type="match status" value="1"/>
</dbReference>
<dbReference type="InterPro" id="IPR006680">
    <property type="entry name" value="Amidohydro-rel"/>
</dbReference>
<gene>
    <name evidence="2" type="ORF">CONPUDRAFT_139424</name>
</gene>
<keyword evidence="3" id="KW-1185">Reference proteome</keyword>
<dbReference type="GO" id="GO:0016787">
    <property type="term" value="F:hydrolase activity"/>
    <property type="evidence" value="ECO:0007669"/>
    <property type="project" value="UniProtKB-KW"/>
</dbReference>
<dbReference type="KEGG" id="cput:CONPUDRAFT_139424"/>
<keyword evidence="2" id="KW-0378">Hydrolase</keyword>
<dbReference type="Proteomes" id="UP000053558">
    <property type="component" value="Unassembled WGS sequence"/>
</dbReference>
<dbReference type="PANTHER" id="PTHR43383">
    <property type="entry name" value="NODULIN 6"/>
    <property type="match status" value="1"/>
</dbReference>
<evidence type="ECO:0000313" key="2">
    <source>
        <dbReference type="EMBL" id="EIW76693.1"/>
    </source>
</evidence>
<dbReference type="AlphaFoldDB" id="A0A5M3MCC0"/>
<dbReference type="Pfam" id="PF04909">
    <property type="entry name" value="Amidohydro_2"/>
    <property type="match status" value="1"/>
</dbReference>
<dbReference type="PANTHER" id="PTHR43383:SF2">
    <property type="entry name" value="AMIDOHYDROLASE 2 FAMILY PROTEIN"/>
    <property type="match status" value="1"/>
</dbReference>
<evidence type="ECO:0000259" key="1">
    <source>
        <dbReference type="Pfam" id="PF04909"/>
    </source>
</evidence>
<organism evidence="2 3">
    <name type="scientific">Coniophora puteana (strain RWD-64-598)</name>
    <name type="common">Brown rot fungus</name>
    <dbReference type="NCBI Taxonomy" id="741705"/>
    <lineage>
        <taxon>Eukaryota</taxon>
        <taxon>Fungi</taxon>
        <taxon>Dikarya</taxon>
        <taxon>Basidiomycota</taxon>
        <taxon>Agaricomycotina</taxon>
        <taxon>Agaricomycetes</taxon>
        <taxon>Agaricomycetidae</taxon>
        <taxon>Boletales</taxon>
        <taxon>Coniophorineae</taxon>
        <taxon>Coniophoraceae</taxon>
        <taxon>Coniophora</taxon>
    </lineage>
</organism>
<reference evidence="3" key="1">
    <citation type="journal article" date="2012" name="Science">
        <title>The Paleozoic origin of enzymatic lignin decomposition reconstructed from 31 fungal genomes.</title>
        <authorList>
            <person name="Floudas D."/>
            <person name="Binder M."/>
            <person name="Riley R."/>
            <person name="Barry K."/>
            <person name="Blanchette R.A."/>
            <person name="Henrissat B."/>
            <person name="Martinez A.T."/>
            <person name="Otillar R."/>
            <person name="Spatafora J.W."/>
            <person name="Yadav J.S."/>
            <person name="Aerts A."/>
            <person name="Benoit I."/>
            <person name="Boyd A."/>
            <person name="Carlson A."/>
            <person name="Copeland A."/>
            <person name="Coutinho P.M."/>
            <person name="de Vries R.P."/>
            <person name="Ferreira P."/>
            <person name="Findley K."/>
            <person name="Foster B."/>
            <person name="Gaskell J."/>
            <person name="Glotzer D."/>
            <person name="Gorecki P."/>
            <person name="Heitman J."/>
            <person name="Hesse C."/>
            <person name="Hori C."/>
            <person name="Igarashi K."/>
            <person name="Jurgens J.A."/>
            <person name="Kallen N."/>
            <person name="Kersten P."/>
            <person name="Kohler A."/>
            <person name="Kuees U."/>
            <person name="Kumar T.K.A."/>
            <person name="Kuo A."/>
            <person name="LaButti K."/>
            <person name="Larrondo L.F."/>
            <person name="Lindquist E."/>
            <person name="Ling A."/>
            <person name="Lombard V."/>
            <person name="Lucas S."/>
            <person name="Lundell T."/>
            <person name="Martin R."/>
            <person name="McLaughlin D.J."/>
            <person name="Morgenstern I."/>
            <person name="Morin E."/>
            <person name="Murat C."/>
            <person name="Nagy L.G."/>
            <person name="Nolan M."/>
            <person name="Ohm R.A."/>
            <person name="Patyshakuliyeva A."/>
            <person name="Rokas A."/>
            <person name="Ruiz-Duenas F.J."/>
            <person name="Sabat G."/>
            <person name="Salamov A."/>
            <person name="Samejima M."/>
            <person name="Schmutz J."/>
            <person name="Slot J.C."/>
            <person name="St John F."/>
            <person name="Stenlid J."/>
            <person name="Sun H."/>
            <person name="Sun S."/>
            <person name="Syed K."/>
            <person name="Tsang A."/>
            <person name="Wiebenga A."/>
            <person name="Young D."/>
            <person name="Pisabarro A."/>
            <person name="Eastwood D.C."/>
            <person name="Martin F."/>
            <person name="Cullen D."/>
            <person name="Grigoriev I.V."/>
            <person name="Hibbett D.S."/>
        </authorList>
    </citation>
    <scope>NUCLEOTIDE SEQUENCE [LARGE SCALE GENOMIC DNA]</scope>
    <source>
        <strain evidence="3">RWD-64-598 SS2</strain>
    </source>
</reference>